<evidence type="ECO:0000313" key="5">
    <source>
        <dbReference type="EMBL" id="GFQ89558.1"/>
    </source>
</evidence>
<feature type="region of interest" description="Disordered" evidence="3">
    <location>
        <begin position="1"/>
        <end position="25"/>
    </location>
</feature>
<proteinExistence type="predicted"/>
<dbReference type="Pfam" id="PF01576">
    <property type="entry name" value="Myosin_tail_1"/>
    <property type="match status" value="1"/>
</dbReference>
<dbReference type="EMBL" id="BMAO01013544">
    <property type="protein sequence ID" value="GFQ89558.1"/>
    <property type="molecule type" value="Genomic_DNA"/>
</dbReference>
<name>A0A8X6FVJ7_TRICU</name>
<feature type="domain" description="Myosin tail" evidence="4">
    <location>
        <begin position="52"/>
        <end position="135"/>
    </location>
</feature>
<evidence type="ECO:0000259" key="4">
    <source>
        <dbReference type="Pfam" id="PF01576"/>
    </source>
</evidence>
<evidence type="ECO:0000313" key="6">
    <source>
        <dbReference type="Proteomes" id="UP000887116"/>
    </source>
</evidence>
<feature type="coiled-coil region" evidence="2">
    <location>
        <begin position="111"/>
        <end position="138"/>
    </location>
</feature>
<accession>A0A8X6FVJ7</accession>
<dbReference type="InterPro" id="IPR002928">
    <property type="entry name" value="Myosin_tail"/>
</dbReference>
<dbReference type="GO" id="GO:0016459">
    <property type="term" value="C:myosin complex"/>
    <property type="evidence" value="ECO:0007669"/>
    <property type="project" value="InterPro"/>
</dbReference>
<comment type="caution">
    <text evidence="5">The sequence shown here is derived from an EMBL/GenBank/DDBJ whole genome shotgun (WGS) entry which is preliminary data.</text>
</comment>
<protein>
    <recommendedName>
        <fullName evidence="4">Myosin tail domain-containing protein</fullName>
    </recommendedName>
</protein>
<keyword evidence="6" id="KW-1185">Reference proteome</keyword>
<organism evidence="5 6">
    <name type="scientific">Trichonephila clavata</name>
    <name type="common">Joro spider</name>
    <name type="synonym">Nephila clavata</name>
    <dbReference type="NCBI Taxonomy" id="2740835"/>
    <lineage>
        <taxon>Eukaryota</taxon>
        <taxon>Metazoa</taxon>
        <taxon>Ecdysozoa</taxon>
        <taxon>Arthropoda</taxon>
        <taxon>Chelicerata</taxon>
        <taxon>Arachnida</taxon>
        <taxon>Araneae</taxon>
        <taxon>Araneomorphae</taxon>
        <taxon>Entelegynae</taxon>
        <taxon>Araneoidea</taxon>
        <taxon>Nephilidae</taxon>
        <taxon>Trichonephila</taxon>
    </lineage>
</organism>
<dbReference type="AlphaFoldDB" id="A0A8X6FVJ7"/>
<evidence type="ECO:0000256" key="1">
    <source>
        <dbReference type="ARBA" id="ARBA00023054"/>
    </source>
</evidence>
<evidence type="ECO:0000256" key="2">
    <source>
        <dbReference type="SAM" id="Coils"/>
    </source>
</evidence>
<reference evidence="5" key="1">
    <citation type="submission" date="2020-07" db="EMBL/GenBank/DDBJ databases">
        <title>Multicomponent nature underlies the extraordinary mechanical properties of spider dragline silk.</title>
        <authorList>
            <person name="Kono N."/>
            <person name="Nakamura H."/>
            <person name="Mori M."/>
            <person name="Yoshida Y."/>
            <person name="Ohtoshi R."/>
            <person name="Malay A.D."/>
            <person name="Moran D.A.P."/>
            <person name="Tomita M."/>
            <person name="Numata K."/>
            <person name="Arakawa K."/>
        </authorList>
    </citation>
    <scope>NUCLEOTIDE SEQUENCE</scope>
</reference>
<feature type="compositionally biased region" description="Acidic residues" evidence="3">
    <location>
        <begin position="9"/>
        <end position="23"/>
    </location>
</feature>
<dbReference type="Proteomes" id="UP000887116">
    <property type="component" value="Unassembled WGS sequence"/>
</dbReference>
<gene>
    <name evidence="5" type="ORF">TNCT_507901</name>
</gene>
<sequence>MFYTKLENEQESLQEQLDEEEEAERSLEKQLAVLNASTAAYKKKSEKGADARKLQAEVEDLTMEFDSRRGKVSVLEKIQRKFVQFFADEKAISENEKLETMQNKRLKENKILSVKQDIEEKEKCTEELERKREQLLQSK</sequence>
<evidence type="ECO:0000256" key="3">
    <source>
        <dbReference type="SAM" id="MobiDB-lite"/>
    </source>
</evidence>
<keyword evidence="1 2" id="KW-0175">Coiled coil</keyword>